<dbReference type="Proteomes" id="UP000594606">
    <property type="component" value="Segment"/>
</dbReference>
<keyword evidence="2" id="KW-1185">Reference proteome</keyword>
<organism evidence="1 2">
    <name type="scientific">Salmonella phage GEC_vB_N5</name>
    <dbReference type="NCBI Taxonomy" id="2777378"/>
    <lineage>
        <taxon>Viruses</taxon>
        <taxon>Duplodnaviria</taxon>
        <taxon>Heunggongvirae</taxon>
        <taxon>Uroviricota</taxon>
        <taxon>Caudoviricetes</taxon>
        <taxon>Demerecviridae</taxon>
        <taxon>Markadamsvirinae</taxon>
        <taxon>Tequintavirus</taxon>
        <taxon>Tequintavirus N5</taxon>
    </lineage>
</organism>
<reference evidence="1 2" key="1">
    <citation type="submission" date="2020-09" db="EMBL/GenBank/DDBJ databases">
        <authorList>
            <person name="Makalatia K."/>
            <person name="Wagemans J."/>
        </authorList>
    </citation>
    <scope>NUCLEOTIDE SEQUENCE [LARGE SCALE GENOMIC DNA]</scope>
</reference>
<gene>
    <name evidence="1" type="ORF">GECvBN5_gp140</name>
</gene>
<name>A0A7S9SRY2_9CAUD</name>
<dbReference type="EMBL" id="MW006479">
    <property type="protein sequence ID" value="QPI15156.1"/>
    <property type="molecule type" value="Genomic_DNA"/>
</dbReference>
<evidence type="ECO:0000313" key="1">
    <source>
        <dbReference type="EMBL" id="QPI15156.1"/>
    </source>
</evidence>
<accession>A0A7S9SRY2</accession>
<protein>
    <submittedName>
        <fullName evidence="1">Uncharacterized protein</fullName>
    </submittedName>
</protein>
<proteinExistence type="predicted"/>
<evidence type="ECO:0000313" key="2">
    <source>
        <dbReference type="Proteomes" id="UP000594606"/>
    </source>
</evidence>
<sequence length="32" mass="3704">MNVFVKRKMMKSLSSLVLMIASVLFLSRKFVV</sequence>